<dbReference type="Proteomes" id="UP001057520">
    <property type="component" value="Chromosome"/>
</dbReference>
<dbReference type="EMBL" id="CP096040">
    <property type="protein sequence ID" value="USQ95506.1"/>
    <property type="molecule type" value="Genomic_DNA"/>
</dbReference>
<gene>
    <name evidence="1" type="ORF">MZV50_23655</name>
</gene>
<evidence type="ECO:0000313" key="1">
    <source>
        <dbReference type="EMBL" id="USQ95506.1"/>
    </source>
</evidence>
<proteinExistence type="predicted"/>
<name>A0ABY4ZS30_9CAUL</name>
<reference evidence="1 2" key="1">
    <citation type="submission" date="2022-04" db="EMBL/GenBank/DDBJ databases">
        <title>Genome sequence of soybean root-associated Caulobacter segnis RL271.</title>
        <authorList>
            <person name="Longley R."/>
            <person name="Bonito G."/>
            <person name="Trigodet F."/>
            <person name="Crosson S."/>
            <person name="Fiebig A."/>
        </authorList>
    </citation>
    <scope>NUCLEOTIDE SEQUENCE [LARGE SCALE GENOMIC DNA]</scope>
    <source>
        <strain evidence="1 2">RL271</strain>
    </source>
</reference>
<evidence type="ECO:0000313" key="2">
    <source>
        <dbReference type="Proteomes" id="UP001057520"/>
    </source>
</evidence>
<sequence length="93" mass="10481">MKTNDSLNSDESRSYVNCYQGPAFLLGLRADLDAGRLTTRQIQLYSLLGREVERITRCMDLAPDSGTAQALWAQGAHLIRTFLDEHFPQASRH</sequence>
<keyword evidence="2" id="KW-1185">Reference proteome</keyword>
<organism evidence="1 2">
    <name type="scientific">Caulobacter segnis</name>
    <dbReference type="NCBI Taxonomy" id="88688"/>
    <lineage>
        <taxon>Bacteria</taxon>
        <taxon>Pseudomonadati</taxon>
        <taxon>Pseudomonadota</taxon>
        <taxon>Alphaproteobacteria</taxon>
        <taxon>Caulobacterales</taxon>
        <taxon>Caulobacteraceae</taxon>
        <taxon>Caulobacter</taxon>
    </lineage>
</organism>
<protein>
    <submittedName>
        <fullName evidence="1">Uncharacterized protein</fullName>
    </submittedName>
</protein>
<accession>A0ABY4ZS30</accession>